<dbReference type="GO" id="GO:0008146">
    <property type="term" value="F:sulfotransferase activity"/>
    <property type="evidence" value="ECO:0007669"/>
    <property type="project" value="InterPro"/>
</dbReference>
<evidence type="ECO:0000313" key="6">
    <source>
        <dbReference type="Proteomes" id="UP000655225"/>
    </source>
</evidence>
<dbReference type="Pfam" id="PF00685">
    <property type="entry name" value="Sulfotransfer_1"/>
    <property type="match status" value="1"/>
</dbReference>
<gene>
    <name evidence="5" type="ORF">HHK36_026106</name>
</gene>
<name>A0A834YLR6_TETSI</name>
<sequence length="373" mass="42966">MRRLSFKRLICMDALMEREKEELSLSLEMPKTYLPISMADAPYLKCFVPKTEEQQKEEENTYKRYEETMSSLPREKGWFTEHIYRHQGFWYPSYYLPGVMVVQDQNHFQAHASDILLATSPKCGTTWFSAIVFAVVNRKLYTISSQKHPLCTFSPHDLVPRLEHTLYINNRIPDLDMLPSPRLLGTHIPYSSLPQSVLDLGCRVIYICRNPKDTFVSMWHFINKIRAAMSKSPLPLEEAFDMLCAGASDFGPFWDHALGYWRASLHRPQCVLFLKYEEMKADPAVHVERLAKFMGCPFSSEEVKEGVVDDIIRLCSFESLSSSEVNKPGSMLKFYFRQGKVGDSVNYLTSGMIERLEQITENKLHGSGLTLSV</sequence>
<comment type="caution">
    <text evidence="5">The sequence shown here is derived from an EMBL/GenBank/DDBJ whole genome shotgun (WGS) entry which is preliminary data.</text>
</comment>
<organism evidence="5 6">
    <name type="scientific">Tetracentron sinense</name>
    <name type="common">Spur-leaf</name>
    <dbReference type="NCBI Taxonomy" id="13715"/>
    <lineage>
        <taxon>Eukaryota</taxon>
        <taxon>Viridiplantae</taxon>
        <taxon>Streptophyta</taxon>
        <taxon>Embryophyta</taxon>
        <taxon>Tracheophyta</taxon>
        <taxon>Spermatophyta</taxon>
        <taxon>Magnoliopsida</taxon>
        <taxon>Trochodendrales</taxon>
        <taxon>Trochodendraceae</taxon>
        <taxon>Tetracentron</taxon>
    </lineage>
</organism>
<protein>
    <recommendedName>
        <fullName evidence="3">Sulfotransferase</fullName>
        <ecNumber evidence="3">2.8.2.-</ecNumber>
    </recommendedName>
</protein>
<dbReference type="InterPro" id="IPR027417">
    <property type="entry name" value="P-loop_NTPase"/>
</dbReference>
<evidence type="ECO:0000256" key="1">
    <source>
        <dbReference type="ARBA" id="ARBA00005771"/>
    </source>
</evidence>
<dbReference type="SUPFAM" id="SSF52540">
    <property type="entry name" value="P-loop containing nucleoside triphosphate hydrolases"/>
    <property type="match status" value="1"/>
</dbReference>
<keyword evidence="2 3" id="KW-0808">Transferase</keyword>
<dbReference type="PANTHER" id="PTHR11783">
    <property type="entry name" value="SULFOTRANSFERASE SULT"/>
    <property type="match status" value="1"/>
</dbReference>
<dbReference type="InterPro" id="IPR000863">
    <property type="entry name" value="Sulfotransferase_dom"/>
</dbReference>
<dbReference type="OMA" id="IMQHTEF"/>
<dbReference type="Gene3D" id="3.40.50.300">
    <property type="entry name" value="P-loop containing nucleotide triphosphate hydrolases"/>
    <property type="match status" value="1"/>
</dbReference>
<keyword evidence="6" id="KW-1185">Reference proteome</keyword>
<dbReference type="Proteomes" id="UP000655225">
    <property type="component" value="Unassembled WGS sequence"/>
</dbReference>
<evidence type="ECO:0000313" key="5">
    <source>
        <dbReference type="EMBL" id="KAF8389411.1"/>
    </source>
</evidence>
<feature type="domain" description="Sulfotransferase" evidence="4">
    <location>
        <begin position="113"/>
        <end position="368"/>
    </location>
</feature>
<dbReference type="EMBL" id="JABCRI010000019">
    <property type="protein sequence ID" value="KAF8389411.1"/>
    <property type="molecule type" value="Genomic_DNA"/>
</dbReference>
<evidence type="ECO:0000259" key="4">
    <source>
        <dbReference type="Pfam" id="PF00685"/>
    </source>
</evidence>
<dbReference type="EC" id="2.8.2.-" evidence="3"/>
<evidence type="ECO:0000256" key="2">
    <source>
        <dbReference type="ARBA" id="ARBA00022679"/>
    </source>
</evidence>
<reference evidence="5 6" key="1">
    <citation type="submission" date="2020-04" db="EMBL/GenBank/DDBJ databases">
        <title>Plant Genome Project.</title>
        <authorList>
            <person name="Zhang R.-G."/>
        </authorList>
    </citation>
    <scope>NUCLEOTIDE SEQUENCE [LARGE SCALE GENOMIC DNA]</scope>
    <source>
        <strain evidence="5">YNK0</strain>
        <tissue evidence="5">Leaf</tissue>
    </source>
</reference>
<proteinExistence type="inferred from homology"/>
<accession>A0A834YLR6</accession>
<dbReference type="OrthoDB" id="205623at2759"/>
<evidence type="ECO:0000256" key="3">
    <source>
        <dbReference type="RuleBase" id="RU361155"/>
    </source>
</evidence>
<dbReference type="AlphaFoldDB" id="A0A834YLR6"/>
<comment type="similarity">
    <text evidence="1 3">Belongs to the sulfotransferase 1 family.</text>
</comment>